<protein>
    <recommendedName>
        <fullName evidence="2">NERD domain-containing protein</fullName>
    </recommendedName>
</protein>
<evidence type="ECO:0000259" key="2">
    <source>
        <dbReference type="PROSITE" id="PS50965"/>
    </source>
</evidence>
<evidence type="ECO:0000256" key="1">
    <source>
        <dbReference type="SAM" id="Coils"/>
    </source>
</evidence>
<proteinExistence type="predicted"/>
<keyword evidence="4" id="KW-1185">Reference proteome</keyword>
<dbReference type="KEGG" id="pbt:ING2E5B_1511"/>
<keyword evidence="1" id="KW-0175">Coiled coil</keyword>
<accession>A0A098C014</accession>
<dbReference type="InterPro" id="IPR011528">
    <property type="entry name" value="NERD"/>
</dbReference>
<dbReference type="Proteomes" id="UP000032417">
    <property type="component" value="Chromosome 1"/>
</dbReference>
<gene>
    <name evidence="3" type="ORF">ING2E5B_1511</name>
</gene>
<reference evidence="3 4" key="1">
    <citation type="submission" date="2014-08" db="EMBL/GenBank/DDBJ databases">
        <authorList>
            <person name="Wibberg D."/>
        </authorList>
    </citation>
    <scope>NUCLEOTIDE SEQUENCE [LARGE SCALE GENOMIC DNA]</scope>
    <source>
        <strain evidence="4">ING2-E5B</strain>
    </source>
</reference>
<feature type="domain" description="NERD" evidence="2">
    <location>
        <begin position="188"/>
        <end position="300"/>
    </location>
</feature>
<dbReference type="OrthoDB" id="9813328at2"/>
<sequence>MSRTYNTIGSLKTLKAHLEESNIYEFKSLKEVIDFQSAFAISRQQLISHHKNLIEEEKNILNVELKDLDTAIETQKRQTEQLLTDEIDKLKQLYNVYTNQNPTNLFQKITHNLKLWSYNRKIKNKENKFDSEVKNTISHLVDNYQKKSNRYQYIISNEDEAVRQSVHHSLSELERKKAVIDNLNSFIYGALGEQKVVKTLENLSDDYFLINDFSVSFSPAIYNRQENDYIKSVQIDHILVSPSGIFLIETKNWSEKSLKSLSLRSPVQQIRRASFVLFKLLNNGISNYHLRLDRHHWGDKKISIKNLIVMTNTKPQEEFQFVKVLTLNELLGYINYFKPTFSLNETQRITDFILRINEQKIIATK</sequence>
<evidence type="ECO:0000313" key="3">
    <source>
        <dbReference type="EMBL" id="CEA16259.1"/>
    </source>
</evidence>
<organism evidence="3 4">
    <name type="scientific">Fermentimonas caenicola</name>
    <dbReference type="NCBI Taxonomy" id="1562970"/>
    <lineage>
        <taxon>Bacteria</taxon>
        <taxon>Pseudomonadati</taxon>
        <taxon>Bacteroidota</taxon>
        <taxon>Bacteroidia</taxon>
        <taxon>Bacteroidales</taxon>
        <taxon>Dysgonomonadaceae</taxon>
        <taxon>Fermentimonas</taxon>
    </lineage>
</organism>
<evidence type="ECO:0000313" key="4">
    <source>
        <dbReference type="Proteomes" id="UP000032417"/>
    </source>
</evidence>
<dbReference type="AlphaFoldDB" id="A0A098C014"/>
<feature type="coiled-coil region" evidence="1">
    <location>
        <begin position="51"/>
        <end position="100"/>
    </location>
</feature>
<dbReference type="Pfam" id="PF08378">
    <property type="entry name" value="NERD"/>
    <property type="match status" value="1"/>
</dbReference>
<dbReference type="EMBL" id="LN515532">
    <property type="protein sequence ID" value="CEA16259.1"/>
    <property type="molecule type" value="Genomic_DNA"/>
</dbReference>
<dbReference type="HOGENOM" id="CLU_780227_0_0_10"/>
<name>A0A098C014_9BACT</name>
<dbReference type="PROSITE" id="PS50965">
    <property type="entry name" value="NERD"/>
    <property type="match status" value="1"/>
</dbReference>